<dbReference type="GeneID" id="25905475"/>
<feature type="transmembrane region" description="Helical" evidence="1">
    <location>
        <begin position="75"/>
        <end position="101"/>
    </location>
</feature>
<dbReference type="RefSeq" id="XP_014156659.1">
    <property type="nucleotide sequence ID" value="XM_014301184.1"/>
</dbReference>
<dbReference type="AlphaFoldDB" id="A0A0L0G0W7"/>
<keyword evidence="1" id="KW-1133">Transmembrane helix</keyword>
<accession>A0A0L0G0W7</accession>
<dbReference type="STRING" id="667725.A0A0L0G0W7"/>
<feature type="transmembrane region" description="Helical" evidence="1">
    <location>
        <begin position="39"/>
        <end position="55"/>
    </location>
</feature>
<feature type="transmembrane region" description="Helical" evidence="1">
    <location>
        <begin position="6"/>
        <end position="32"/>
    </location>
</feature>
<dbReference type="Proteomes" id="UP000054560">
    <property type="component" value="Unassembled WGS sequence"/>
</dbReference>
<name>A0A0L0G0W7_9EUKA</name>
<dbReference type="eggNOG" id="KOG1109">
    <property type="taxonomic scope" value="Eukaryota"/>
</dbReference>
<evidence type="ECO:0000313" key="4">
    <source>
        <dbReference type="Proteomes" id="UP000054560"/>
    </source>
</evidence>
<feature type="transmembrane region" description="Helical" evidence="1">
    <location>
        <begin position="324"/>
        <end position="345"/>
    </location>
</feature>
<evidence type="ECO:0000313" key="3">
    <source>
        <dbReference type="EMBL" id="KNC82757.1"/>
    </source>
</evidence>
<reference evidence="3 4" key="1">
    <citation type="submission" date="2011-02" db="EMBL/GenBank/DDBJ databases">
        <title>The Genome Sequence of Sphaeroforma arctica JP610.</title>
        <authorList>
            <consortium name="The Broad Institute Genome Sequencing Platform"/>
            <person name="Russ C."/>
            <person name="Cuomo C."/>
            <person name="Young S.K."/>
            <person name="Zeng Q."/>
            <person name="Gargeya S."/>
            <person name="Alvarado L."/>
            <person name="Berlin A."/>
            <person name="Chapman S.B."/>
            <person name="Chen Z."/>
            <person name="Freedman E."/>
            <person name="Gellesch M."/>
            <person name="Goldberg J."/>
            <person name="Griggs A."/>
            <person name="Gujja S."/>
            <person name="Heilman E."/>
            <person name="Heiman D."/>
            <person name="Howarth C."/>
            <person name="Mehta T."/>
            <person name="Neiman D."/>
            <person name="Pearson M."/>
            <person name="Roberts A."/>
            <person name="Saif S."/>
            <person name="Shea T."/>
            <person name="Shenoy N."/>
            <person name="Sisk P."/>
            <person name="Stolte C."/>
            <person name="Sykes S."/>
            <person name="White J."/>
            <person name="Yandava C."/>
            <person name="Burger G."/>
            <person name="Gray M.W."/>
            <person name="Holland P.W.H."/>
            <person name="King N."/>
            <person name="Lang F.B.F."/>
            <person name="Roger A.J."/>
            <person name="Ruiz-Trillo I."/>
            <person name="Haas B."/>
            <person name="Nusbaum C."/>
            <person name="Birren B."/>
        </authorList>
    </citation>
    <scope>NUCLEOTIDE SEQUENCE [LARGE SCALE GENOMIC DNA]</scope>
    <source>
        <strain evidence="3 4">JP610</strain>
    </source>
</reference>
<feature type="domain" description="VTT" evidence="2">
    <location>
        <begin position="206"/>
        <end position="260"/>
    </location>
</feature>
<organism evidence="3 4">
    <name type="scientific">Sphaeroforma arctica JP610</name>
    <dbReference type="NCBI Taxonomy" id="667725"/>
    <lineage>
        <taxon>Eukaryota</taxon>
        <taxon>Ichthyosporea</taxon>
        <taxon>Ichthyophonida</taxon>
        <taxon>Sphaeroforma</taxon>
    </lineage>
</organism>
<sequence>MVTTLILGFLIFTNLSVLLTCPLVTSLCALRVYAATSKVVLYGILPLAGVLYIANEWEGPHSELLEELKLTVSFVVWWVGLGVLSSVGLGTGMHSGILFLFPHIFKVVTAVQECGVHDLSVREDTWFNPDPFVCGADAKNEAYVHFYQLFFLVFPASVLWGAGTAMGEIPPYAISRAARIAGEVDEDYEDIKNLAEGSSTNPIQQMQSWMIGFLQRNGFWGVLLMSAWPNMAFDLCGICCGHFLMPFWTFFGATFIGKAIIKVNGQAVVFITLFSDKYTQRIVSFIDRISPGDMHLGDKLGRLLAAQRARFHDGGGGQDGQQNIVAYIGSWVMTILISGFVLSCVEQFAQKNIHRQQKTAMEDVHKTR</sequence>
<keyword evidence="4" id="KW-1185">Reference proteome</keyword>
<keyword evidence="1" id="KW-0472">Membrane</keyword>
<protein>
    <recommendedName>
        <fullName evidence="2">VTT domain-containing protein</fullName>
    </recommendedName>
</protein>
<dbReference type="InterPro" id="IPR032816">
    <property type="entry name" value="VTT_dom"/>
</dbReference>
<keyword evidence="1" id="KW-0812">Transmembrane</keyword>
<dbReference type="EMBL" id="KQ241896">
    <property type="protein sequence ID" value="KNC82757.1"/>
    <property type="molecule type" value="Genomic_DNA"/>
</dbReference>
<gene>
    <name evidence="3" type="ORF">SARC_04971</name>
</gene>
<evidence type="ECO:0000256" key="1">
    <source>
        <dbReference type="SAM" id="Phobius"/>
    </source>
</evidence>
<proteinExistence type="predicted"/>
<dbReference type="Pfam" id="PF09335">
    <property type="entry name" value="VTT_dom"/>
    <property type="match status" value="1"/>
</dbReference>
<dbReference type="OrthoDB" id="2016540at2759"/>
<evidence type="ECO:0000259" key="2">
    <source>
        <dbReference type="Pfam" id="PF09335"/>
    </source>
</evidence>